<dbReference type="NCBIfam" id="TIGR00199">
    <property type="entry name" value="PncC_domain"/>
    <property type="match status" value="1"/>
</dbReference>
<evidence type="ECO:0000259" key="1">
    <source>
        <dbReference type="Pfam" id="PF02464"/>
    </source>
</evidence>
<dbReference type="STRING" id="511.UZ73_16115"/>
<feature type="domain" description="CinA C-terminal" evidence="1">
    <location>
        <begin position="8"/>
        <end position="160"/>
    </location>
</feature>
<evidence type="ECO:0000313" key="3">
    <source>
        <dbReference type="EMBL" id="WBM39630.1"/>
    </source>
</evidence>
<reference evidence="2 4" key="1">
    <citation type="submission" date="2018-05" db="EMBL/GenBank/DDBJ databases">
        <title>Genome Sequence of an Efficient Indole-Degrading Bacterium, Alcaligenes sp.YBY.</title>
        <authorList>
            <person name="Yang B."/>
        </authorList>
    </citation>
    <scope>NUCLEOTIDE SEQUENCE [LARGE SCALE GENOMIC DNA]</scope>
    <source>
        <strain evidence="2 4">YBY</strain>
    </source>
</reference>
<proteinExistence type="predicted"/>
<dbReference type="SUPFAM" id="SSF142433">
    <property type="entry name" value="CinA-like"/>
    <property type="match status" value="1"/>
</dbReference>
<name>A0A2U2BGM1_ALCFA</name>
<dbReference type="InterPro" id="IPR008136">
    <property type="entry name" value="CinA_C"/>
</dbReference>
<reference evidence="3 5" key="3">
    <citation type="submission" date="2022-05" db="EMBL/GenBank/DDBJ databases">
        <title>Complete sequence of strain NY11312.</title>
        <authorList>
            <person name="Zhou D."/>
        </authorList>
    </citation>
    <scope>NUCLEOTIDE SEQUENCE [LARGE SCALE GENOMIC DNA]</scope>
    <source>
        <strain evidence="3 5">NY11312</strain>
    </source>
</reference>
<dbReference type="RefSeq" id="WP_063693217.1">
    <property type="nucleotide sequence ID" value="NZ_CAXOJJ010000002.1"/>
</dbReference>
<dbReference type="AlphaFoldDB" id="A0A2U2BGM1"/>
<evidence type="ECO:0000313" key="5">
    <source>
        <dbReference type="Proteomes" id="UP001211866"/>
    </source>
</evidence>
<dbReference type="EMBL" id="CP096916">
    <property type="protein sequence ID" value="WBM39630.1"/>
    <property type="molecule type" value="Genomic_DNA"/>
</dbReference>
<evidence type="ECO:0000313" key="2">
    <source>
        <dbReference type="EMBL" id="PWE13150.1"/>
    </source>
</evidence>
<accession>A0A2U2BGM1</accession>
<organism evidence="2 4">
    <name type="scientific">Alcaligenes faecalis</name>
    <dbReference type="NCBI Taxonomy" id="511"/>
    <lineage>
        <taxon>Bacteria</taxon>
        <taxon>Pseudomonadati</taxon>
        <taxon>Pseudomonadota</taxon>
        <taxon>Betaproteobacteria</taxon>
        <taxon>Burkholderiales</taxon>
        <taxon>Alcaligenaceae</taxon>
        <taxon>Alcaligenes</taxon>
    </lineage>
</organism>
<gene>
    <name evidence="2" type="ORF">DF183_15070</name>
    <name evidence="3" type="ORF">M2J83_07425</name>
</gene>
<dbReference type="Proteomes" id="UP001211866">
    <property type="component" value="Chromosome"/>
</dbReference>
<reference evidence="2 4" key="2">
    <citation type="submission" date="2018-05" db="EMBL/GenBank/DDBJ databases">
        <authorList>
            <person name="Lanie J.A."/>
            <person name="Ng W.-L."/>
            <person name="Kazmierczak K.M."/>
            <person name="Andrzejewski T.M."/>
            <person name="Davidsen T.M."/>
            <person name="Wayne K.J."/>
            <person name="Tettelin H."/>
            <person name="Glass J.I."/>
            <person name="Rusch D."/>
            <person name="Podicherti R."/>
            <person name="Tsui H.-C.T."/>
            <person name="Winkler M.E."/>
        </authorList>
    </citation>
    <scope>NUCLEOTIDE SEQUENCE [LARGE SCALE GENOMIC DNA]</scope>
    <source>
        <strain evidence="2 4">YBY</strain>
    </source>
</reference>
<protein>
    <submittedName>
        <fullName evidence="2">CinA family protein</fullName>
    </submittedName>
</protein>
<evidence type="ECO:0000313" key="4">
    <source>
        <dbReference type="Proteomes" id="UP000245216"/>
    </source>
</evidence>
<keyword evidence="5" id="KW-1185">Reference proteome</keyword>
<dbReference type="Pfam" id="PF02464">
    <property type="entry name" value="CinA"/>
    <property type="match status" value="1"/>
</dbReference>
<dbReference type="Gene3D" id="3.90.950.20">
    <property type="entry name" value="CinA-like"/>
    <property type="match status" value="1"/>
</dbReference>
<dbReference type="Proteomes" id="UP000245216">
    <property type="component" value="Unassembled WGS sequence"/>
</dbReference>
<dbReference type="InterPro" id="IPR036653">
    <property type="entry name" value="CinA-like_C"/>
</dbReference>
<sequence length="176" mass="18890">MNDVDLASLVKTMSDAKLTLATAESCTAGLIASTLADQKGAAAVLDCAFVTYSPQAKYRCLGVDQSVLSANNLCSEAVARAMAKGAAELTPANLIIANTGVADDIAEPQIPAGTQCFAWLFKPQDRFDPLVIYTETIVFDGNRDQIRQQSARYALGRIEHWLRLAKQERQGVNPGV</sequence>
<dbReference type="EMBL" id="QEXO01000004">
    <property type="protein sequence ID" value="PWE13150.1"/>
    <property type="molecule type" value="Genomic_DNA"/>
</dbReference>